<dbReference type="Gene3D" id="3.90.70.80">
    <property type="match status" value="1"/>
</dbReference>
<organism evidence="1 2">
    <name type="scientific">Panagrolaimus davidi</name>
    <dbReference type="NCBI Taxonomy" id="227884"/>
    <lineage>
        <taxon>Eukaryota</taxon>
        <taxon>Metazoa</taxon>
        <taxon>Ecdysozoa</taxon>
        <taxon>Nematoda</taxon>
        <taxon>Chromadorea</taxon>
        <taxon>Rhabditida</taxon>
        <taxon>Tylenchina</taxon>
        <taxon>Panagrolaimomorpha</taxon>
        <taxon>Panagrolaimoidea</taxon>
        <taxon>Panagrolaimidae</taxon>
        <taxon>Panagrolaimus</taxon>
    </lineage>
</organism>
<protein>
    <submittedName>
        <fullName evidence="2">OTU domain-containing protein</fullName>
    </submittedName>
</protein>
<keyword evidence="1" id="KW-1185">Reference proteome</keyword>
<evidence type="ECO:0000313" key="2">
    <source>
        <dbReference type="WBParaSite" id="PDA_v2.g8432.t1"/>
    </source>
</evidence>
<dbReference type="WBParaSite" id="PDA_v2.g8432.t1">
    <property type="protein sequence ID" value="PDA_v2.g8432.t1"/>
    <property type="gene ID" value="PDA_v2.g8432"/>
</dbReference>
<sequence>MENDGLDIIPANETKKTIFPAPEFISPTLEQIQHALKITNFLNTHIFVLMNCTSSYTYALKLRLKILGIDEKNAMNSPLLKSANGKLNMKKLKLRDVKPDGNCGYRVLSYLLTGTENFHWIIRLKVMDHVAKNGDKILGISDVVTKQEFQTKFQNLSGRRPGPVGEYYYAGNNDFCGFASWVNIDVFVNSKNTERWAPHIKDEGRNETDPALYIHHINQNHFMAIDGI</sequence>
<dbReference type="AlphaFoldDB" id="A0A914QW11"/>
<reference evidence="2" key="1">
    <citation type="submission" date="2022-11" db="UniProtKB">
        <authorList>
            <consortium name="WormBaseParasite"/>
        </authorList>
    </citation>
    <scope>IDENTIFICATION</scope>
</reference>
<name>A0A914QW11_9BILA</name>
<dbReference type="Proteomes" id="UP000887578">
    <property type="component" value="Unplaced"/>
</dbReference>
<evidence type="ECO:0000313" key="1">
    <source>
        <dbReference type="Proteomes" id="UP000887578"/>
    </source>
</evidence>
<proteinExistence type="predicted"/>
<accession>A0A914QW11</accession>